<evidence type="ECO:0000256" key="1">
    <source>
        <dbReference type="ARBA" id="ARBA00004651"/>
    </source>
</evidence>
<name>A0A075JGG6_9MICO</name>
<evidence type="ECO:0000256" key="7">
    <source>
        <dbReference type="ARBA" id="ARBA00022989"/>
    </source>
</evidence>
<dbReference type="HAMAP" id="MF_00024">
    <property type="entry name" value="CobD_CbiB"/>
    <property type="match status" value="1"/>
</dbReference>
<keyword evidence="5 9" id="KW-0169">Cobalamin biosynthesis</keyword>
<feature type="transmembrane region" description="Helical" evidence="9">
    <location>
        <begin position="42"/>
        <end position="60"/>
    </location>
</feature>
<protein>
    <recommendedName>
        <fullName evidence="9">Cobalamin biosynthesis protein CobD</fullName>
    </recommendedName>
</protein>
<accession>A0A075JGG6</accession>
<comment type="function">
    <text evidence="9">Converts cobyric acid to cobinamide by the addition of aminopropanol on the F carboxylic group.</text>
</comment>
<keyword evidence="8 9" id="KW-0472">Membrane</keyword>
<reference evidence="10 11" key="1">
    <citation type="submission" date="2014-07" db="EMBL/GenBank/DDBJ databases">
        <title>Genome Sequencing of Dermacoccus nishinomiyaensis.</title>
        <authorList>
            <person name="Hong K.W."/>
            <person name="Chan K.G."/>
        </authorList>
    </citation>
    <scope>NUCLEOTIDE SEQUENCE [LARGE SCALE GENOMIC DNA]</scope>
    <source>
        <strain evidence="10 11">M25</strain>
    </source>
</reference>
<dbReference type="HOGENOM" id="CLU_054212_1_2_11"/>
<keyword evidence="11" id="KW-1185">Reference proteome</keyword>
<comment type="similarity">
    <text evidence="3 9">Belongs to the CobD/CbiB family.</text>
</comment>
<keyword evidence="4 9" id="KW-1003">Cell membrane</keyword>
<dbReference type="eggNOG" id="COG1270">
    <property type="taxonomic scope" value="Bacteria"/>
</dbReference>
<comment type="pathway">
    <text evidence="2 9">Cofactor biosynthesis; adenosylcobalamin biosynthesis.</text>
</comment>
<dbReference type="AlphaFoldDB" id="A0A075JGG6"/>
<keyword evidence="6 9" id="KW-0812">Transmembrane</keyword>
<dbReference type="InterPro" id="IPR004485">
    <property type="entry name" value="Cobalamin_biosynth_CobD/CbiB"/>
</dbReference>
<dbReference type="Pfam" id="PF03186">
    <property type="entry name" value="CobD_Cbib"/>
    <property type="match status" value="1"/>
</dbReference>
<dbReference type="Proteomes" id="UP000027986">
    <property type="component" value="Chromosome"/>
</dbReference>
<dbReference type="KEGG" id="dni:HX89_07970"/>
<dbReference type="GO" id="GO:0005886">
    <property type="term" value="C:plasma membrane"/>
    <property type="evidence" value="ECO:0007669"/>
    <property type="project" value="UniProtKB-SubCell"/>
</dbReference>
<dbReference type="GO" id="GO:0048472">
    <property type="term" value="F:threonine-phosphate decarboxylase activity"/>
    <property type="evidence" value="ECO:0007669"/>
    <property type="project" value="InterPro"/>
</dbReference>
<comment type="caution">
    <text evidence="9">Lacks conserved residue(s) required for the propagation of feature annotation.</text>
</comment>
<organism evidence="10 11">
    <name type="scientific">Dermacoccus nishinomiyaensis</name>
    <dbReference type="NCBI Taxonomy" id="1274"/>
    <lineage>
        <taxon>Bacteria</taxon>
        <taxon>Bacillati</taxon>
        <taxon>Actinomycetota</taxon>
        <taxon>Actinomycetes</taxon>
        <taxon>Micrococcales</taxon>
        <taxon>Dermacoccaceae</taxon>
        <taxon>Dermacoccus</taxon>
    </lineage>
</organism>
<dbReference type="EMBL" id="CP008889">
    <property type="protein sequence ID" value="AIF40890.1"/>
    <property type="molecule type" value="Genomic_DNA"/>
</dbReference>
<keyword evidence="7 9" id="KW-1133">Transmembrane helix</keyword>
<dbReference type="PANTHER" id="PTHR34308">
    <property type="entry name" value="COBALAMIN BIOSYNTHESIS PROTEIN CBIB"/>
    <property type="match status" value="1"/>
</dbReference>
<sequence>MALGYLADRRWGDPARHHPVAWFGGWAAACERRLWAPRRSRGIAYLVVTLAPPVAGALVLDRRRPLMRTLITALATWAALGGRSLEREAMAVHDLLAADDLNGARHRIRSLVGRDTSQAGPDELARAVVESLAENQSDAVAATLVWGAAFGAPGIVLHRCANTLDAMIGHRTERLEQFGWAAARLDDVLNAVPARVSVLATTISCVVAGEPSRVRDVVRAVRHDAPAHPSPNAGPVEAAAAGALGVRLGGTNVYAGRTEHRGELGDGRAVDVTDIPRAVRLTRRVGRTVLVLALGARLLAGRRTMN</sequence>
<evidence type="ECO:0000313" key="10">
    <source>
        <dbReference type="EMBL" id="AIF40890.1"/>
    </source>
</evidence>
<gene>
    <name evidence="9" type="primary">cobD</name>
    <name evidence="10" type="ORF">HX89_07970</name>
</gene>
<evidence type="ECO:0000256" key="4">
    <source>
        <dbReference type="ARBA" id="ARBA00022475"/>
    </source>
</evidence>
<dbReference type="GO" id="GO:0015420">
    <property type="term" value="F:ABC-type vitamin B12 transporter activity"/>
    <property type="evidence" value="ECO:0007669"/>
    <property type="project" value="UniProtKB-UniRule"/>
</dbReference>
<evidence type="ECO:0000256" key="8">
    <source>
        <dbReference type="ARBA" id="ARBA00023136"/>
    </source>
</evidence>
<dbReference type="UniPathway" id="UPA00148"/>
<evidence type="ECO:0000313" key="11">
    <source>
        <dbReference type="Proteomes" id="UP000027986"/>
    </source>
</evidence>
<evidence type="ECO:0000256" key="3">
    <source>
        <dbReference type="ARBA" id="ARBA00006263"/>
    </source>
</evidence>
<dbReference type="PANTHER" id="PTHR34308:SF1">
    <property type="entry name" value="COBALAMIN BIOSYNTHESIS PROTEIN CBIB"/>
    <property type="match status" value="1"/>
</dbReference>
<proteinExistence type="inferred from homology"/>
<comment type="subcellular location">
    <subcellularLocation>
        <location evidence="1 9">Cell membrane</location>
        <topology evidence="1 9">Multi-pass membrane protein</topology>
    </subcellularLocation>
</comment>
<dbReference type="GO" id="GO:0009236">
    <property type="term" value="P:cobalamin biosynthetic process"/>
    <property type="evidence" value="ECO:0007669"/>
    <property type="project" value="UniProtKB-UniRule"/>
</dbReference>
<evidence type="ECO:0000256" key="6">
    <source>
        <dbReference type="ARBA" id="ARBA00022692"/>
    </source>
</evidence>
<evidence type="ECO:0000256" key="2">
    <source>
        <dbReference type="ARBA" id="ARBA00004953"/>
    </source>
</evidence>
<evidence type="ECO:0000256" key="5">
    <source>
        <dbReference type="ARBA" id="ARBA00022573"/>
    </source>
</evidence>
<evidence type="ECO:0000256" key="9">
    <source>
        <dbReference type="HAMAP-Rule" id="MF_00024"/>
    </source>
</evidence>